<accession>A0ABD3N554</accession>
<sequence length="167" mass="18250">MKQSTRTTLLTTLLLLQSLIPQTTPLSTMADPSAARSTNRHVDFKGGAGVGRLVLNDGTDLENYQCKYDMVLVERIQGKSKTESGLFVPRENLPKLHLCRVISMGPGREEENGLIQPMPEIQPGDIVIAKHPWGIGPKDEETADGKKLSFMRGGDIAAVVKGKLLEE</sequence>
<dbReference type="AlphaFoldDB" id="A0ABD3N554"/>
<organism evidence="3 4">
    <name type="scientific">Cyclotella atomus</name>
    <dbReference type="NCBI Taxonomy" id="382360"/>
    <lineage>
        <taxon>Eukaryota</taxon>
        <taxon>Sar</taxon>
        <taxon>Stramenopiles</taxon>
        <taxon>Ochrophyta</taxon>
        <taxon>Bacillariophyta</taxon>
        <taxon>Coscinodiscophyceae</taxon>
        <taxon>Thalassiosirophycidae</taxon>
        <taxon>Stephanodiscales</taxon>
        <taxon>Stephanodiscaceae</taxon>
        <taxon>Cyclotella</taxon>
    </lineage>
</organism>
<dbReference type="InterPro" id="IPR011032">
    <property type="entry name" value="GroES-like_sf"/>
</dbReference>
<dbReference type="Gene3D" id="2.30.33.40">
    <property type="entry name" value="GroES chaperonin"/>
    <property type="match status" value="1"/>
</dbReference>
<proteinExistence type="predicted"/>
<keyword evidence="4" id="KW-1185">Reference proteome</keyword>
<dbReference type="InterPro" id="IPR037124">
    <property type="entry name" value="Chaperonin_GroES_sf"/>
</dbReference>
<evidence type="ECO:0000256" key="2">
    <source>
        <dbReference type="SAM" id="SignalP"/>
    </source>
</evidence>
<dbReference type="Pfam" id="PF00166">
    <property type="entry name" value="Cpn10"/>
    <property type="match status" value="1"/>
</dbReference>
<dbReference type="EMBL" id="JALLPJ020001317">
    <property type="protein sequence ID" value="KAL3770156.1"/>
    <property type="molecule type" value="Genomic_DNA"/>
</dbReference>
<gene>
    <name evidence="3" type="ORF">ACHAWO_007747</name>
</gene>
<keyword evidence="1" id="KW-0143">Chaperone</keyword>
<dbReference type="SUPFAM" id="SSF50129">
    <property type="entry name" value="GroES-like"/>
    <property type="match status" value="1"/>
</dbReference>
<evidence type="ECO:0000313" key="4">
    <source>
        <dbReference type="Proteomes" id="UP001530400"/>
    </source>
</evidence>
<name>A0ABD3N554_9STRA</name>
<feature type="signal peptide" evidence="2">
    <location>
        <begin position="1"/>
        <end position="25"/>
    </location>
</feature>
<reference evidence="3 4" key="1">
    <citation type="submission" date="2024-10" db="EMBL/GenBank/DDBJ databases">
        <title>Updated reference genomes for cyclostephanoid diatoms.</title>
        <authorList>
            <person name="Roberts W.R."/>
            <person name="Alverson A.J."/>
        </authorList>
    </citation>
    <scope>NUCLEOTIDE SEQUENCE [LARGE SCALE GENOMIC DNA]</scope>
    <source>
        <strain evidence="3 4">AJA010-31</strain>
    </source>
</reference>
<dbReference type="Proteomes" id="UP001530400">
    <property type="component" value="Unassembled WGS sequence"/>
</dbReference>
<feature type="chain" id="PRO_5044802296" evidence="2">
    <location>
        <begin position="26"/>
        <end position="167"/>
    </location>
</feature>
<evidence type="ECO:0000313" key="3">
    <source>
        <dbReference type="EMBL" id="KAL3770156.1"/>
    </source>
</evidence>
<dbReference type="CDD" id="cd00320">
    <property type="entry name" value="cpn10"/>
    <property type="match status" value="1"/>
</dbReference>
<evidence type="ECO:0000256" key="1">
    <source>
        <dbReference type="ARBA" id="ARBA00023186"/>
    </source>
</evidence>
<dbReference type="SMART" id="SM00883">
    <property type="entry name" value="Cpn10"/>
    <property type="match status" value="1"/>
</dbReference>
<comment type="caution">
    <text evidence="3">The sequence shown here is derived from an EMBL/GenBank/DDBJ whole genome shotgun (WGS) entry which is preliminary data.</text>
</comment>
<keyword evidence="2" id="KW-0732">Signal</keyword>
<dbReference type="InterPro" id="IPR020818">
    <property type="entry name" value="Chaperonin_GroES"/>
</dbReference>
<protein>
    <submittedName>
        <fullName evidence="3">Uncharacterized protein</fullName>
    </submittedName>
</protein>